<evidence type="ECO:0000313" key="7">
    <source>
        <dbReference type="EMBL" id="EWM23833.1"/>
    </source>
</evidence>
<comment type="similarity">
    <text evidence="2">Belongs to the peroxisomal membrane protein PXMP2/4 family.</text>
</comment>
<keyword evidence="5" id="KW-0472">Membrane</keyword>
<keyword evidence="3" id="KW-0812">Transmembrane</keyword>
<feature type="compositionally biased region" description="Acidic residues" evidence="6">
    <location>
        <begin position="410"/>
        <end position="419"/>
    </location>
</feature>
<reference evidence="7 8" key="1">
    <citation type="journal article" date="2014" name="Mol. Plant">
        <title>Chromosome Scale Genome Assembly and Transcriptome Profiling of Nannochloropsis gaditana in Nitrogen Depletion.</title>
        <authorList>
            <person name="Corteggiani Carpinelli E."/>
            <person name="Telatin A."/>
            <person name="Vitulo N."/>
            <person name="Forcato C."/>
            <person name="D'Angelo M."/>
            <person name="Schiavon R."/>
            <person name="Vezzi A."/>
            <person name="Giacometti G.M."/>
            <person name="Morosinotto T."/>
            <person name="Valle G."/>
        </authorList>
    </citation>
    <scope>NUCLEOTIDE SEQUENCE [LARGE SCALE GENOMIC DNA]</scope>
    <source>
        <strain evidence="7 8">B-31</strain>
    </source>
</reference>
<feature type="region of interest" description="Disordered" evidence="6">
    <location>
        <begin position="322"/>
        <end position="419"/>
    </location>
</feature>
<dbReference type="PANTHER" id="PTHR11266">
    <property type="entry name" value="PEROXISOMAL MEMBRANE PROTEIN 2, PXMP2 MPV17"/>
    <property type="match status" value="1"/>
</dbReference>
<dbReference type="AlphaFoldDB" id="W7TJZ2"/>
<dbReference type="Proteomes" id="UP000019335">
    <property type="component" value="Chromosome 15"/>
</dbReference>
<sequence length="419" mass="48036">MASSIVRRKAGPRIKDGLLSCPLFLRTALLLGALLGLFPVNAAKNLTTDATPLSDDGCHFNYRLRRCEPVAHCHYKYRFLDATFSESCRLKVQRPHTTPLYRSKINGNPALIAAGATALFGVDIAAIIFTPLLQNFPITFNVVQGFILCLAGDTYFQIVEQGGLRGVKRVGVKAWRAVRSGLIGALNNGLVHYSYYKYIDRRFPYHLFTEERFGKPEGTYYKLCVAWAKYWIEWPTIGVYKIASMMVLTAALDGRNGWRKRFAKIPEKFRKRFRLTWLRSLQVWPIYDTILYAYVPASHRPLFNTFMSIAWGGYLSHISQVEGEDGGEGGAVGVGGGEEEEEEEQTREEEEEEDFEEEEDEEEEEEEEEEDEEEEEEEEEEDEAWAYDDLVEEVWHDAEEAERRKMVMEGGDEEGREEL</sequence>
<name>W7TJZ2_9STRA</name>
<proteinExistence type="inferred from homology"/>
<dbReference type="GO" id="GO:0005737">
    <property type="term" value="C:cytoplasm"/>
    <property type="evidence" value="ECO:0007669"/>
    <property type="project" value="TreeGrafter"/>
</dbReference>
<dbReference type="EMBL" id="AZIL01001432">
    <property type="protein sequence ID" value="EWM23833.1"/>
    <property type="molecule type" value="Genomic_DNA"/>
</dbReference>
<feature type="compositionally biased region" description="Basic and acidic residues" evidence="6">
    <location>
        <begin position="393"/>
        <end position="407"/>
    </location>
</feature>
<evidence type="ECO:0000256" key="1">
    <source>
        <dbReference type="ARBA" id="ARBA00004141"/>
    </source>
</evidence>
<dbReference type="InterPro" id="IPR007248">
    <property type="entry name" value="Mpv17_PMP22"/>
</dbReference>
<comment type="caution">
    <text evidence="7">The sequence shown here is derived from an EMBL/GenBank/DDBJ whole genome shotgun (WGS) entry which is preliminary data.</text>
</comment>
<gene>
    <name evidence="7" type="ORF">Naga_100522g4</name>
</gene>
<dbReference type="InterPro" id="IPR016024">
    <property type="entry name" value="ARM-type_fold"/>
</dbReference>
<feature type="compositionally biased region" description="Acidic residues" evidence="6">
    <location>
        <begin position="337"/>
        <end position="392"/>
    </location>
</feature>
<keyword evidence="4" id="KW-1133">Transmembrane helix</keyword>
<keyword evidence="8" id="KW-1185">Reference proteome</keyword>
<evidence type="ECO:0000256" key="5">
    <source>
        <dbReference type="ARBA" id="ARBA00023136"/>
    </source>
</evidence>
<dbReference type="Pfam" id="PF04117">
    <property type="entry name" value="Mpv17_PMP22"/>
    <property type="match status" value="1"/>
</dbReference>
<accession>W7TJZ2</accession>
<dbReference type="SUPFAM" id="SSF48371">
    <property type="entry name" value="ARM repeat"/>
    <property type="match status" value="1"/>
</dbReference>
<evidence type="ECO:0000256" key="6">
    <source>
        <dbReference type="SAM" id="MobiDB-lite"/>
    </source>
</evidence>
<evidence type="ECO:0000313" key="8">
    <source>
        <dbReference type="Proteomes" id="UP000019335"/>
    </source>
</evidence>
<comment type="subcellular location">
    <subcellularLocation>
        <location evidence="1">Membrane</location>
        <topology evidence="1">Multi-pass membrane protein</topology>
    </subcellularLocation>
</comment>
<dbReference type="GO" id="GO:0016020">
    <property type="term" value="C:membrane"/>
    <property type="evidence" value="ECO:0007669"/>
    <property type="project" value="UniProtKB-SubCell"/>
</dbReference>
<evidence type="ECO:0000256" key="4">
    <source>
        <dbReference type="ARBA" id="ARBA00022989"/>
    </source>
</evidence>
<evidence type="ECO:0000256" key="3">
    <source>
        <dbReference type="ARBA" id="ARBA00022692"/>
    </source>
</evidence>
<protein>
    <submittedName>
        <fullName evidence="7">Protein required for ethanol metabolism</fullName>
    </submittedName>
</protein>
<organism evidence="7 8">
    <name type="scientific">Nannochloropsis gaditana</name>
    <dbReference type="NCBI Taxonomy" id="72520"/>
    <lineage>
        <taxon>Eukaryota</taxon>
        <taxon>Sar</taxon>
        <taxon>Stramenopiles</taxon>
        <taxon>Ochrophyta</taxon>
        <taxon>Eustigmatophyceae</taxon>
        <taxon>Eustigmatales</taxon>
        <taxon>Monodopsidaceae</taxon>
        <taxon>Nannochloropsis</taxon>
    </lineage>
</organism>
<evidence type="ECO:0000256" key="2">
    <source>
        <dbReference type="ARBA" id="ARBA00006824"/>
    </source>
</evidence>
<dbReference type="OrthoDB" id="195096at2759"/>